<evidence type="ECO:0000256" key="1">
    <source>
        <dbReference type="SAM" id="MobiDB-lite"/>
    </source>
</evidence>
<feature type="region of interest" description="Disordered" evidence="1">
    <location>
        <begin position="1"/>
        <end position="58"/>
    </location>
</feature>
<protein>
    <submittedName>
        <fullName evidence="2">Uncharacterized protein</fullName>
    </submittedName>
</protein>
<keyword evidence="3" id="KW-1185">Reference proteome</keyword>
<evidence type="ECO:0000313" key="2">
    <source>
        <dbReference type="EMBL" id="KAJ3099659.1"/>
    </source>
</evidence>
<gene>
    <name evidence="2" type="ORF">HK100_004851</name>
</gene>
<dbReference type="Proteomes" id="UP001211907">
    <property type="component" value="Unassembled WGS sequence"/>
</dbReference>
<reference evidence="2" key="1">
    <citation type="submission" date="2020-05" db="EMBL/GenBank/DDBJ databases">
        <title>Phylogenomic resolution of chytrid fungi.</title>
        <authorList>
            <person name="Stajich J.E."/>
            <person name="Amses K."/>
            <person name="Simmons R."/>
            <person name="Seto K."/>
            <person name="Myers J."/>
            <person name="Bonds A."/>
            <person name="Quandt C.A."/>
            <person name="Barry K."/>
            <person name="Liu P."/>
            <person name="Grigoriev I."/>
            <person name="Longcore J.E."/>
            <person name="James T.Y."/>
        </authorList>
    </citation>
    <scope>NUCLEOTIDE SEQUENCE</scope>
    <source>
        <strain evidence="2">JEL0513</strain>
    </source>
</reference>
<organism evidence="2 3">
    <name type="scientific">Physocladia obscura</name>
    <dbReference type="NCBI Taxonomy" id="109957"/>
    <lineage>
        <taxon>Eukaryota</taxon>
        <taxon>Fungi</taxon>
        <taxon>Fungi incertae sedis</taxon>
        <taxon>Chytridiomycota</taxon>
        <taxon>Chytridiomycota incertae sedis</taxon>
        <taxon>Chytridiomycetes</taxon>
        <taxon>Chytridiales</taxon>
        <taxon>Chytriomycetaceae</taxon>
        <taxon>Physocladia</taxon>
    </lineage>
</organism>
<dbReference type="AlphaFoldDB" id="A0AAD5SXZ1"/>
<feature type="compositionally biased region" description="Low complexity" evidence="1">
    <location>
        <begin position="18"/>
        <end position="35"/>
    </location>
</feature>
<evidence type="ECO:0000313" key="3">
    <source>
        <dbReference type="Proteomes" id="UP001211907"/>
    </source>
</evidence>
<dbReference type="EMBL" id="JADGJH010002334">
    <property type="protein sequence ID" value="KAJ3099659.1"/>
    <property type="molecule type" value="Genomic_DNA"/>
</dbReference>
<comment type="caution">
    <text evidence="2">The sequence shown here is derived from an EMBL/GenBank/DDBJ whole genome shotgun (WGS) entry which is preliminary data.</text>
</comment>
<proteinExistence type="predicted"/>
<accession>A0AAD5SXZ1</accession>
<name>A0AAD5SXZ1_9FUNG</name>
<sequence>MSRVPPGGYTSISLGGEPVAASKAVSPAAAARAAAGPIWAQSPADAKPEGSAAAAKRVVPGQHSTLVLGNDASAPQPALELRGRSRSVGALRNNHSNIFDSPDTSNTAAAEATRSISKSSKKQVASAIIPVEEPQPFTPSRRIIKPAGLESGSEETFTPNLRQAPQSISQRLGSTVPIGHDDYVPARPAVKRSKSISNVSQVVLGDDSPKAPVFTPKKFSAGVKITRRPVERVGLAEFTGFSGVADDGGKTSSRVDPASVKVAAGGASGKHMVR</sequence>